<dbReference type="EMBL" id="PQCO01000161">
    <property type="protein sequence ID" value="PUE03315.1"/>
    <property type="molecule type" value="Genomic_DNA"/>
</dbReference>
<evidence type="ECO:0000256" key="2">
    <source>
        <dbReference type="PROSITE-ProRule" id="PRU00703"/>
    </source>
</evidence>
<evidence type="ECO:0000313" key="4">
    <source>
        <dbReference type="EMBL" id="PUE03315.1"/>
    </source>
</evidence>
<evidence type="ECO:0000256" key="1">
    <source>
        <dbReference type="ARBA" id="ARBA00023122"/>
    </source>
</evidence>
<dbReference type="PANTHER" id="PTHR43080">
    <property type="entry name" value="CBS DOMAIN-CONTAINING PROTEIN CBSX3, MITOCHONDRIAL"/>
    <property type="match status" value="1"/>
</dbReference>
<dbReference type="PANTHER" id="PTHR43080:SF2">
    <property type="entry name" value="CBS DOMAIN-CONTAINING PROTEIN"/>
    <property type="match status" value="1"/>
</dbReference>
<dbReference type="InterPro" id="IPR046342">
    <property type="entry name" value="CBS_dom_sf"/>
</dbReference>
<evidence type="ECO:0000313" key="5">
    <source>
        <dbReference type="Proteomes" id="UP000250928"/>
    </source>
</evidence>
<dbReference type="InterPro" id="IPR051257">
    <property type="entry name" value="Diverse_CBS-Domain"/>
</dbReference>
<feature type="domain" description="CBS" evidence="3">
    <location>
        <begin position="7"/>
        <end position="63"/>
    </location>
</feature>
<dbReference type="AlphaFoldDB" id="A0A657PTQ7"/>
<dbReference type="PROSITE" id="PS51371">
    <property type="entry name" value="CBS"/>
    <property type="match status" value="2"/>
</dbReference>
<proteinExistence type="predicted"/>
<name>A0A657PTQ7_9GAMM</name>
<keyword evidence="1 2" id="KW-0129">CBS domain</keyword>
<dbReference type="Pfam" id="PF00571">
    <property type="entry name" value="CBS"/>
    <property type="match status" value="2"/>
</dbReference>
<dbReference type="Proteomes" id="UP000250928">
    <property type="component" value="Unassembled WGS sequence"/>
</dbReference>
<dbReference type="SMART" id="SM00116">
    <property type="entry name" value="CBS"/>
    <property type="match status" value="2"/>
</dbReference>
<sequence>MLVKEVMSRSPRTVSPETGLLEVVSLMCLYRYSGLPVLVGDEMVGFIAEKDVLHRMFPTLEDMMKEGFGSVDLDEMMGRYKEVVNLKVADLMASKVVTVSPDEHILRAATTMVRHKFRRIPVAENGRLVGMLSLGDIHKAIFLANISSGLCDKRA</sequence>
<reference evidence="4 5" key="1">
    <citation type="submission" date="2018-01" db="EMBL/GenBank/DDBJ databases">
        <title>Novel co-symbiosis in the lucinid bivalve Phacoides pectinatus.</title>
        <authorList>
            <person name="Lim S.J."/>
            <person name="Davis B.G."/>
            <person name="Gill D.E."/>
            <person name="Engel A.S."/>
            <person name="Anderson L.C."/>
            <person name="Campbell B.J."/>
        </authorList>
    </citation>
    <scope>NUCLEOTIDE SEQUENCE [LARGE SCALE GENOMIC DNA]</scope>
    <source>
        <strain evidence="4">N3_P5</strain>
    </source>
</reference>
<evidence type="ECO:0000259" key="3">
    <source>
        <dbReference type="PROSITE" id="PS51371"/>
    </source>
</evidence>
<comment type="caution">
    <text evidence="4">The sequence shown here is derived from an EMBL/GenBank/DDBJ whole genome shotgun (WGS) entry which is preliminary data.</text>
</comment>
<gene>
    <name evidence="4" type="ORF">C3L24_04780</name>
</gene>
<dbReference type="SUPFAM" id="SSF54631">
    <property type="entry name" value="CBS-domain pair"/>
    <property type="match status" value="1"/>
</dbReference>
<protein>
    <submittedName>
        <fullName evidence="4">Signal transduction protein</fullName>
    </submittedName>
</protein>
<dbReference type="Gene3D" id="3.10.580.10">
    <property type="entry name" value="CBS-domain"/>
    <property type="match status" value="1"/>
</dbReference>
<feature type="domain" description="CBS" evidence="3">
    <location>
        <begin position="92"/>
        <end position="148"/>
    </location>
</feature>
<organism evidence="4 5">
    <name type="scientific">Candidatus Sedimenticola endophacoides</name>
    <dbReference type="NCBI Taxonomy" id="2548426"/>
    <lineage>
        <taxon>Bacteria</taxon>
        <taxon>Pseudomonadati</taxon>
        <taxon>Pseudomonadota</taxon>
        <taxon>Gammaproteobacteria</taxon>
        <taxon>Chromatiales</taxon>
        <taxon>Sedimenticolaceae</taxon>
        <taxon>Sedimenticola</taxon>
    </lineage>
</organism>
<accession>A0A657PTQ7</accession>
<dbReference type="InterPro" id="IPR000644">
    <property type="entry name" value="CBS_dom"/>
</dbReference>